<keyword evidence="2" id="KW-1185">Reference proteome</keyword>
<evidence type="ECO:0000313" key="2">
    <source>
        <dbReference type="Proteomes" id="UP000004457"/>
    </source>
</evidence>
<evidence type="ECO:0000313" key="1">
    <source>
        <dbReference type="EMBL" id="EEG34253.1"/>
    </source>
</evidence>
<protein>
    <submittedName>
        <fullName evidence="1">Uncharacterized protein</fullName>
    </submittedName>
</protein>
<dbReference type="Proteomes" id="UP000004457">
    <property type="component" value="Unassembled WGS sequence"/>
</dbReference>
<comment type="caution">
    <text evidence="1">The sequence shown here is derived from an EMBL/GenBank/DDBJ whole genome shotgun (WGS) entry which is preliminary data.</text>
</comment>
<dbReference type="EMBL" id="ACEN01000016">
    <property type="protein sequence ID" value="EEG34253.1"/>
    <property type="molecule type" value="Genomic_DNA"/>
</dbReference>
<reference evidence="1 2" key="1">
    <citation type="submission" date="2009-01" db="EMBL/GenBank/DDBJ databases">
        <authorList>
            <person name="Fulton L."/>
            <person name="Clifton S."/>
            <person name="Chinwalla A.T."/>
            <person name="Mitreva M."/>
            <person name="Sodergren E."/>
            <person name="Weinstock G."/>
            <person name="Clifton S."/>
            <person name="Dooling D.J."/>
            <person name="Fulton B."/>
            <person name="Minx P."/>
            <person name="Pepin K.H."/>
            <person name="Johnson M."/>
            <person name="Bhonagiri V."/>
            <person name="Nash W.E."/>
            <person name="Mardis E.R."/>
            <person name="Wilson R.K."/>
        </authorList>
    </citation>
    <scope>NUCLEOTIDE SEQUENCE [LARGE SCALE GENOMIC DNA]</scope>
    <source>
        <strain evidence="1 2">NRL30031/H210</strain>
    </source>
</reference>
<gene>
    <name evidence="1" type="ORF">NEIFLAOT_00638</name>
</gene>
<accession>C0EL34</accession>
<name>C0EL34_NEIFL</name>
<proteinExistence type="predicted"/>
<organism evidence="1 2">
    <name type="scientific">Neisseria flavescens NRL30031/H210</name>
    <dbReference type="NCBI Taxonomy" id="546264"/>
    <lineage>
        <taxon>Bacteria</taxon>
        <taxon>Pseudomonadati</taxon>
        <taxon>Pseudomonadota</taxon>
        <taxon>Betaproteobacteria</taxon>
        <taxon>Neisseriales</taxon>
        <taxon>Neisseriaceae</taxon>
        <taxon>Neisseria</taxon>
    </lineage>
</organism>
<sequence length="48" mass="5542">MNLFHILSLLSISKPILPSGYLFSDGLNFINYQNLKINSQYLNIDLKQ</sequence>
<dbReference type="AlphaFoldDB" id="C0EL34"/>